<dbReference type="GeneID" id="56081537"/>
<keyword evidence="2" id="KW-0560">Oxidoreductase</keyword>
<evidence type="ECO:0000313" key="5">
    <source>
        <dbReference type="Proteomes" id="UP000509346"/>
    </source>
</evidence>
<dbReference type="AlphaFoldDB" id="A0A7D5TFR0"/>
<dbReference type="EMBL" id="CP058909">
    <property type="protein sequence ID" value="QLH80676.1"/>
    <property type="molecule type" value="Genomic_DNA"/>
</dbReference>
<name>A0A7D5TFR0_9EURY</name>
<dbReference type="KEGG" id="hpel:HZS54_03070"/>
<dbReference type="InterPro" id="IPR036291">
    <property type="entry name" value="NAD(P)-bd_dom_sf"/>
</dbReference>
<sequence>MSRNDESARPVERDGGPPVALVTGAGGGIGSAIALAFAERGWRVYATDVGTPLPERVRADCETRALDVTDDAQCERVVDEVVAEAGRLDCLVNNAGYAEAGPVEDVPVDAAREGFDVLVHGPHRLARAALPHMRERGRGRIVTVSSVMGLVASPGLGAYAAGKAAVESLHDALRVELRASGVDVSLVEPAWVETDFADAARERMAGRERTPAYARTYAAIDDGWILDGNPLAVEPERVAAVVVRAAEADDPKARYPVGSFARFVRWTTWLPAPVIDAIQAGYERATAAIGRWLR</sequence>
<dbReference type="PRINTS" id="PR00080">
    <property type="entry name" value="SDRFAMILY"/>
</dbReference>
<evidence type="ECO:0000256" key="2">
    <source>
        <dbReference type="ARBA" id="ARBA00023002"/>
    </source>
</evidence>
<dbReference type="PRINTS" id="PR00081">
    <property type="entry name" value="GDHRDH"/>
</dbReference>
<keyword evidence="5" id="KW-1185">Reference proteome</keyword>
<proteinExistence type="inferred from homology"/>
<accession>A0A7D5TFR0</accession>
<dbReference type="InterPro" id="IPR002347">
    <property type="entry name" value="SDR_fam"/>
</dbReference>
<dbReference type="Proteomes" id="UP000509346">
    <property type="component" value="Chromosome"/>
</dbReference>
<evidence type="ECO:0000313" key="4">
    <source>
        <dbReference type="EMBL" id="QLH80676.1"/>
    </source>
</evidence>
<protein>
    <submittedName>
        <fullName evidence="4">SDR family NAD(P)-dependent oxidoreductase</fullName>
    </submittedName>
</protein>
<dbReference type="SUPFAM" id="SSF51735">
    <property type="entry name" value="NAD(P)-binding Rossmann-fold domains"/>
    <property type="match status" value="1"/>
</dbReference>
<dbReference type="PROSITE" id="PS00061">
    <property type="entry name" value="ADH_SHORT"/>
    <property type="match status" value="1"/>
</dbReference>
<dbReference type="Pfam" id="PF00106">
    <property type="entry name" value="adh_short"/>
    <property type="match status" value="1"/>
</dbReference>
<organism evidence="4 5">
    <name type="scientific">Halosimplex pelagicum</name>
    <dbReference type="NCBI Taxonomy" id="869886"/>
    <lineage>
        <taxon>Archaea</taxon>
        <taxon>Methanobacteriati</taxon>
        <taxon>Methanobacteriota</taxon>
        <taxon>Stenosarchaea group</taxon>
        <taxon>Halobacteria</taxon>
        <taxon>Halobacteriales</taxon>
        <taxon>Haloarculaceae</taxon>
        <taxon>Halosimplex</taxon>
    </lineage>
</organism>
<evidence type="ECO:0000256" key="1">
    <source>
        <dbReference type="ARBA" id="ARBA00006484"/>
    </source>
</evidence>
<dbReference type="OrthoDB" id="7442at2157"/>
<dbReference type="PANTHER" id="PTHR44169:SF6">
    <property type="entry name" value="NADPH-DEPENDENT 1-ACYLDIHYDROXYACETONE PHOSPHATE REDUCTASE"/>
    <property type="match status" value="1"/>
</dbReference>
<dbReference type="GO" id="GO:0016491">
    <property type="term" value="F:oxidoreductase activity"/>
    <property type="evidence" value="ECO:0007669"/>
    <property type="project" value="UniProtKB-KW"/>
</dbReference>
<reference evidence="4 5" key="1">
    <citation type="submission" date="2020-07" db="EMBL/GenBank/DDBJ databases">
        <title>Halosimplex litoreum sp. nov. and Halosimplex rubrum sp. nov., isolated from different salt environments.</title>
        <authorList>
            <person name="Cui H."/>
        </authorList>
    </citation>
    <scope>NUCLEOTIDE SEQUENCE [LARGE SCALE GENOMIC DNA]</scope>
    <source>
        <strain evidence="4 5">R2</strain>
    </source>
</reference>
<dbReference type="Gene3D" id="3.40.50.720">
    <property type="entry name" value="NAD(P)-binding Rossmann-like Domain"/>
    <property type="match status" value="1"/>
</dbReference>
<comment type="similarity">
    <text evidence="1 3">Belongs to the short-chain dehydrogenases/reductases (SDR) family.</text>
</comment>
<evidence type="ECO:0000256" key="3">
    <source>
        <dbReference type="RuleBase" id="RU000363"/>
    </source>
</evidence>
<gene>
    <name evidence="4" type="ORF">HZS54_03070</name>
</gene>
<dbReference type="InterPro" id="IPR020904">
    <property type="entry name" value="Sc_DH/Rdtase_CS"/>
</dbReference>
<dbReference type="RefSeq" id="WP_179920498.1">
    <property type="nucleotide sequence ID" value="NZ_CP058909.1"/>
</dbReference>
<dbReference type="PANTHER" id="PTHR44169">
    <property type="entry name" value="NADPH-DEPENDENT 1-ACYLDIHYDROXYACETONE PHOSPHATE REDUCTASE"/>
    <property type="match status" value="1"/>
</dbReference>